<feature type="transmembrane region" description="Helical" evidence="1">
    <location>
        <begin position="70"/>
        <end position="95"/>
    </location>
</feature>
<dbReference type="EMBL" id="FNCY01000006">
    <property type="protein sequence ID" value="SDH56939.1"/>
    <property type="molecule type" value="Genomic_DNA"/>
</dbReference>
<dbReference type="OrthoDB" id="665296at28216"/>
<name>A0A1G8DHL2_9RHOO</name>
<sequence length="140" mass="15688">MFSGFFRELRDQIVEAGRIMRTREFWIYMAVIALFLLMAIAFIRLATAFDPITRGQVRLDFSCRTGQGQLGTIIVGCFVFGLACLFALGEVIQWVEGAREAKRPGNEHYPVPSHWRALLHVVGTVALGATGYGLLMTWCT</sequence>
<protein>
    <recommendedName>
        <fullName evidence="4">DUF202 domain-containing protein</fullName>
    </recommendedName>
</protein>
<keyword evidence="3" id="KW-1185">Reference proteome</keyword>
<organism evidence="2 3">
    <name type="scientific">Propionivibrio dicarboxylicus</name>
    <dbReference type="NCBI Taxonomy" id="83767"/>
    <lineage>
        <taxon>Bacteria</taxon>
        <taxon>Pseudomonadati</taxon>
        <taxon>Pseudomonadota</taxon>
        <taxon>Betaproteobacteria</taxon>
        <taxon>Rhodocyclales</taxon>
        <taxon>Rhodocyclaceae</taxon>
        <taxon>Propionivibrio</taxon>
    </lineage>
</organism>
<feature type="transmembrane region" description="Helical" evidence="1">
    <location>
        <begin position="115"/>
        <end position="135"/>
    </location>
</feature>
<keyword evidence="1" id="KW-0472">Membrane</keyword>
<reference evidence="2 3" key="1">
    <citation type="submission" date="2016-10" db="EMBL/GenBank/DDBJ databases">
        <authorList>
            <person name="de Groot N.N."/>
        </authorList>
    </citation>
    <scope>NUCLEOTIDE SEQUENCE [LARGE SCALE GENOMIC DNA]</scope>
    <source>
        <strain evidence="2 3">DSM 5885</strain>
    </source>
</reference>
<keyword evidence="1" id="KW-0812">Transmembrane</keyword>
<evidence type="ECO:0008006" key="4">
    <source>
        <dbReference type="Google" id="ProtNLM"/>
    </source>
</evidence>
<dbReference type="RefSeq" id="WP_091936964.1">
    <property type="nucleotide sequence ID" value="NZ_FNCY01000006.1"/>
</dbReference>
<proteinExistence type="predicted"/>
<feature type="transmembrane region" description="Helical" evidence="1">
    <location>
        <begin position="25"/>
        <end position="49"/>
    </location>
</feature>
<evidence type="ECO:0000256" key="1">
    <source>
        <dbReference type="SAM" id="Phobius"/>
    </source>
</evidence>
<accession>A0A1G8DHL2</accession>
<evidence type="ECO:0000313" key="3">
    <source>
        <dbReference type="Proteomes" id="UP000198607"/>
    </source>
</evidence>
<gene>
    <name evidence="2" type="ORF">SAMN05660652_01923</name>
</gene>
<dbReference type="AlphaFoldDB" id="A0A1G8DHL2"/>
<evidence type="ECO:0000313" key="2">
    <source>
        <dbReference type="EMBL" id="SDH56939.1"/>
    </source>
</evidence>
<dbReference type="Proteomes" id="UP000198607">
    <property type="component" value="Unassembled WGS sequence"/>
</dbReference>
<keyword evidence="1" id="KW-1133">Transmembrane helix</keyword>